<gene>
    <name evidence="2" type="ORF">EVAR_12495_1</name>
</gene>
<feature type="region of interest" description="Disordered" evidence="1">
    <location>
        <begin position="1"/>
        <end position="43"/>
    </location>
</feature>
<name>A0A4C1TPM3_EUMVA</name>
<keyword evidence="3" id="KW-1185">Reference proteome</keyword>
<accession>A0A4C1TPM3</accession>
<evidence type="ECO:0000313" key="2">
    <source>
        <dbReference type="EMBL" id="GBP15906.1"/>
    </source>
</evidence>
<protein>
    <submittedName>
        <fullName evidence="2">Uncharacterized protein</fullName>
    </submittedName>
</protein>
<comment type="caution">
    <text evidence="2">The sequence shown here is derived from an EMBL/GenBank/DDBJ whole genome shotgun (WGS) entry which is preliminary data.</text>
</comment>
<organism evidence="2 3">
    <name type="scientific">Eumeta variegata</name>
    <name type="common">Bagworm moth</name>
    <name type="synonym">Eumeta japonica</name>
    <dbReference type="NCBI Taxonomy" id="151549"/>
    <lineage>
        <taxon>Eukaryota</taxon>
        <taxon>Metazoa</taxon>
        <taxon>Ecdysozoa</taxon>
        <taxon>Arthropoda</taxon>
        <taxon>Hexapoda</taxon>
        <taxon>Insecta</taxon>
        <taxon>Pterygota</taxon>
        <taxon>Neoptera</taxon>
        <taxon>Endopterygota</taxon>
        <taxon>Lepidoptera</taxon>
        <taxon>Glossata</taxon>
        <taxon>Ditrysia</taxon>
        <taxon>Tineoidea</taxon>
        <taxon>Psychidae</taxon>
        <taxon>Oiketicinae</taxon>
        <taxon>Eumeta</taxon>
    </lineage>
</organism>
<proteinExistence type="predicted"/>
<feature type="compositionally biased region" description="Basic residues" evidence="1">
    <location>
        <begin position="15"/>
        <end position="25"/>
    </location>
</feature>
<reference evidence="2 3" key="1">
    <citation type="journal article" date="2019" name="Commun. Biol.">
        <title>The bagworm genome reveals a unique fibroin gene that provides high tensile strength.</title>
        <authorList>
            <person name="Kono N."/>
            <person name="Nakamura H."/>
            <person name="Ohtoshi R."/>
            <person name="Tomita M."/>
            <person name="Numata K."/>
            <person name="Arakawa K."/>
        </authorList>
    </citation>
    <scope>NUCLEOTIDE SEQUENCE [LARGE SCALE GENOMIC DNA]</scope>
</reference>
<dbReference type="AlphaFoldDB" id="A0A4C1TPM3"/>
<dbReference type="EMBL" id="BGZK01000075">
    <property type="protein sequence ID" value="GBP15906.1"/>
    <property type="molecule type" value="Genomic_DNA"/>
</dbReference>
<sequence>MDPLGHLTKTAAHERGHRSRRHRPGRPLTPRPGTDNAPGSHVCAPLLATVPSEGFHACNAQRAQNTKQVARPLTAFWNEVPYRAYGNYTGKYPTDNFEADKKKERCAGEGGLNVNEKRLLL</sequence>
<evidence type="ECO:0000313" key="3">
    <source>
        <dbReference type="Proteomes" id="UP000299102"/>
    </source>
</evidence>
<dbReference type="Proteomes" id="UP000299102">
    <property type="component" value="Unassembled WGS sequence"/>
</dbReference>
<evidence type="ECO:0000256" key="1">
    <source>
        <dbReference type="SAM" id="MobiDB-lite"/>
    </source>
</evidence>